<reference evidence="3 4" key="1">
    <citation type="submission" date="2017-07" db="EMBL/GenBank/DDBJ databases">
        <authorList>
            <person name="Talla V."/>
            <person name="Backstrom N."/>
        </authorList>
    </citation>
    <scope>NUCLEOTIDE SEQUENCE [LARGE SCALE GENOMIC DNA]</scope>
</reference>
<proteinExistence type="predicted"/>
<evidence type="ECO:0000259" key="2">
    <source>
        <dbReference type="Pfam" id="PF13843"/>
    </source>
</evidence>
<evidence type="ECO:0000313" key="3">
    <source>
        <dbReference type="EMBL" id="VVC91656.1"/>
    </source>
</evidence>
<evidence type="ECO:0000256" key="1">
    <source>
        <dbReference type="SAM" id="MobiDB-lite"/>
    </source>
</evidence>
<feature type="compositionally biased region" description="Acidic residues" evidence="1">
    <location>
        <begin position="107"/>
        <end position="122"/>
    </location>
</feature>
<dbReference type="AlphaFoldDB" id="A0A5E4Q1X1"/>
<evidence type="ECO:0000313" key="4">
    <source>
        <dbReference type="Proteomes" id="UP000324832"/>
    </source>
</evidence>
<accession>A0A5E4Q1X1</accession>
<dbReference type="Proteomes" id="UP000324832">
    <property type="component" value="Unassembled WGS sequence"/>
</dbReference>
<keyword evidence="4" id="KW-1185">Reference proteome</keyword>
<sequence length="284" mass="31747">MSHTVTIPCMLHQRTMKSWKLTYFQQCLTKRCLCRCIGAGPATPDGQLELTGSPPTMTSIDLEVGAASTSGVAASSPSTAQGRRILEVRRSLLQDDDIVLLLADSGSEGESDADQSDEDTEEATQMPTRAITHRLRHEVIARTEGLEIEHEFDVDDFIPDECVMDESVVVPEDLNVLGGHEPVDVGEVFQWAEDFNSFTGQQETYLRQPGPAFISNDPTEIFLRIWDVDVMGLIASETNKYARLNIEQYSNRPTVPKYLGQWADVTIDDLYKYFALLIIYSSYN</sequence>
<protein>
    <recommendedName>
        <fullName evidence="2">PiggyBac transposable element-derived protein domain-containing protein</fullName>
    </recommendedName>
</protein>
<feature type="domain" description="PiggyBac transposable element-derived protein" evidence="2">
    <location>
        <begin position="217"/>
        <end position="281"/>
    </location>
</feature>
<dbReference type="Pfam" id="PF13843">
    <property type="entry name" value="DDE_Tnp_1_7"/>
    <property type="match status" value="1"/>
</dbReference>
<feature type="region of interest" description="Disordered" evidence="1">
    <location>
        <begin position="104"/>
        <end position="125"/>
    </location>
</feature>
<dbReference type="InterPro" id="IPR029526">
    <property type="entry name" value="PGBD"/>
</dbReference>
<name>A0A5E4Q1X1_9NEOP</name>
<organism evidence="3 4">
    <name type="scientific">Leptidea sinapis</name>
    <dbReference type="NCBI Taxonomy" id="189913"/>
    <lineage>
        <taxon>Eukaryota</taxon>
        <taxon>Metazoa</taxon>
        <taxon>Ecdysozoa</taxon>
        <taxon>Arthropoda</taxon>
        <taxon>Hexapoda</taxon>
        <taxon>Insecta</taxon>
        <taxon>Pterygota</taxon>
        <taxon>Neoptera</taxon>
        <taxon>Endopterygota</taxon>
        <taxon>Lepidoptera</taxon>
        <taxon>Glossata</taxon>
        <taxon>Ditrysia</taxon>
        <taxon>Papilionoidea</taxon>
        <taxon>Pieridae</taxon>
        <taxon>Dismorphiinae</taxon>
        <taxon>Leptidea</taxon>
    </lineage>
</organism>
<dbReference type="EMBL" id="FZQP02001114">
    <property type="protein sequence ID" value="VVC91656.1"/>
    <property type="molecule type" value="Genomic_DNA"/>
</dbReference>
<gene>
    <name evidence="3" type="ORF">LSINAPIS_LOCUS4284</name>
</gene>